<dbReference type="InterPro" id="IPR012341">
    <property type="entry name" value="6hp_glycosidase-like_sf"/>
</dbReference>
<proteinExistence type="predicted"/>
<dbReference type="Proteomes" id="UP001500936">
    <property type="component" value="Unassembled WGS sequence"/>
</dbReference>
<protein>
    <recommendedName>
        <fullName evidence="4">Lanthionine synthetase C-like protein</fullName>
    </recommendedName>
</protein>
<evidence type="ECO:0000256" key="1">
    <source>
        <dbReference type="ARBA" id="ARBA00022801"/>
    </source>
</evidence>
<dbReference type="Gene3D" id="1.50.10.10">
    <property type="match status" value="1"/>
</dbReference>
<dbReference type="InterPro" id="IPR010905">
    <property type="entry name" value="Glyco_hydro_88"/>
</dbReference>
<dbReference type="Pfam" id="PF07470">
    <property type="entry name" value="Glyco_hydro_88"/>
    <property type="match status" value="1"/>
</dbReference>
<comment type="caution">
    <text evidence="2">The sequence shown here is derived from an EMBL/GenBank/DDBJ whole genome shotgun (WGS) entry which is preliminary data.</text>
</comment>
<name>A0ABP8K1K3_9BACT</name>
<reference evidence="3" key="1">
    <citation type="journal article" date="2019" name="Int. J. Syst. Evol. Microbiol.">
        <title>The Global Catalogue of Microorganisms (GCM) 10K type strain sequencing project: providing services to taxonomists for standard genome sequencing and annotation.</title>
        <authorList>
            <consortium name="The Broad Institute Genomics Platform"/>
            <consortium name="The Broad Institute Genome Sequencing Center for Infectious Disease"/>
            <person name="Wu L."/>
            <person name="Ma J."/>
        </authorList>
    </citation>
    <scope>NUCLEOTIDE SEQUENCE [LARGE SCALE GENOMIC DNA]</scope>
    <source>
        <strain evidence="3">JCM 17925</strain>
    </source>
</reference>
<keyword evidence="1" id="KW-0378">Hydrolase</keyword>
<dbReference type="InterPro" id="IPR008928">
    <property type="entry name" value="6-hairpin_glycosidase_sf"/>
</dbReference>
<keyword evidence="3" id="KW-1185">Reference proteome</keyword>
<dbReference type="EMBL" id="BAABHB010000002">
    <property type="protein sequence ID" value="GAA4399201.1"/>
    <property type="molecule type" value="Genomic_DNA"/>
</dbReference>
<gene>
    <name evidence="2" type="ORF">GCM10023187_10680</name>
</gene>
<evidence type="ECO:0008006" key="4">
    <source>
        <dbReference type="Google" id="ProtNLM"/>
    </source>
</evidence>
<dbReference type="SUPFAM" id="SSF48208">
    <property type="entry name" value="Six-hairpin glycosidases"/>
    <property type="match status" value="1"/>
</dbReference>
<organism evidence="2 3">
    <name type="scientific">Nibrella viscosa</name>
    <dbReference type="NCBI Taxonomy" id="1084524"/>
    <lineage>
        <taxon>Bacteria</taxon>
        <taxon>Pseudomonadati</taxon>
        <taxon>Bacteroidota</taxon>
        <taxon>Cytophagia</taxon>
        <taxon>Cytophagales</taxon>
        <taxon>Spirosomataceae</taxon>
        <taxon>Nibrella</taxon>
    </lineage>
</organism>
<accession>A0ABP8K1K3</accession>
<sequence>MHQPETGPETSGTAGIAAALAIGHNWGRLPQSYEKVVHTAWNGLKSHLTPDGYLRGTAQANKGGEDLQRNGFRVISPYTLGFLGQIQAAMPGLYTTLQII</sequence>
<evidence type="ECO:0000313" key="3">
    <source>
        <dbReference type="Proteomes" id="UP001500936"/>
    </source>
</evidence>
<evidence type="ECO:0000313" key="2">
    <source>
        <dbReference type="EMBL" id="GAA4399201.1"/>
    </source>
</evidence>